<evidence type="ECO:0000313" key="12">
    <source>
        <dbReference type="EMBL" id="MFD2674816.1"/>
    </source>
</evidence>
<evidence type="ECO:0000256" key="4">
    <source>
        <dbReference type="ARBA" id="ARBA00022741"/>
    </source>
</evidence>
<evidence type="ECO:0000256" key="3">
    <source>
        <dbReference type="ARBA" id="ARBA00022723"/>
    </source>
</evidence>
<comment type="function">
    <text evidence="8">Catalyzes the ATP-dependent amidation of deamido-NAD to form NAD. Uses ammonia as a nitrogen source.</text>
</comment>
<evidence type="ECO:0000256" key="1">
    <source>
        <dbReference type="ARBA" id="ARBA00005859"/>
    </source>
</evidence>
<evidence type="ECO:0000256" key="6">
    <source>
        <dbReference type="ARBA" id="ARBA00022842"/>
    </source>
</evidence>
<keyword evidence="7 8" id="KW-0520">NAD</keyword>
<evidence type="ECO:0000256" key="8">
    <source>
        <dbReference type="HAMAP-Rule" id="MF_00193"/>
    </source>
</evidence>
<dbReference type="Pfam" id="PF02540">
    <property type="entry name" value="NAD_synthase"/>
    <property type="match status" value="1"/>
</dbReference>
<dbReference type="RefSeq" id="WP_066056149.1">
    <property type="nucleotide sequence ID" value="NZ_JBHUNF010000003.1"/>
</dbReference>
<dbReference type="InterPro" id="IPR003694">
    <property type="entry name" value="NAD_synthase"/>
</dbReference>
<dbReference type="InterPro" id="IPR022926">
    <property type="entry name" value="NH(3)-dep_NAD(+)_synth"/>
</dbReference>
<dbReference type="InterPro" id="IPR014729">
    <property type="entry name" value="Rossmann-like_a/b/a_fold"/>
</dbReference>
<sequence length="273" mass="30141">MRETQRDIIRALGVKPQINAREEIESRIQFCKDYLRHTRAKGFVLGISGGQDSSLGGRLAQLACEQLRDEGHDAHFVAMRLPHGVQHDEADAQAALAFIAPDETVTVNIKGAVDGLVSELRDEDLSDFNRGNVKARMRMVAQYALAADRGLLVLGTDHAAEAVTGFFTKFGDGAFDLTPLGGLTKEQGRELMRELGSPARLYEKVPTADLLDGNPGRTDEDELGVRYTDIDTYLTGGDVDDAVAEIIEGYYARSAHKRHTPVNPYESWWRRAN</sequence>
<dbReference type="InterPro" id="IPR022310">
    <property type="entry name" value="NAD/GMP_synthase"/>
</dbReference>
<feature type="binding site" evidence="8">
    <location>
        <position position="156"/>
    </location>
    <ligand>
        <name>ATP</name>
        <dbReference type="ChEBI" id="CHEBI:30616"/>
    </ligand>
</feature>
<keyword evidence="13" id="KW-1185">Reference proteome</keyword>
<keyword evidence="3 8" id="KW-0479">Metal-binding</keyword>
<dbReference type="Gene3D" id="3.40.50.620">
    <property type="entry name" value="HUPs"/>
    <property type="match status" value="1"/>
</dbReference>
<feature type="binding site" evidence="8">
    <location>
        <position position="161"/>
    </location>
    <ligand>
        <name>Mg(2+)</name>
        <dbReference type="ChEBI" id="CHEBI:18420"/>
    </ligand>
</feature>
<dbReference type="PANTHER" id="PTHR23090:SF7">
    <property type="entry name" value="NH(3)-DEPENDENT NAD(+) SYNTHETASE"/>
    <property type="match status" value="1"/>
</dbReference>
<feature type="binding site" description="in other chain" evidence="8">
    <location>
        <begin position="256"/>
        <end position="257"/>
    </location>
    <ligand>
        <name>deamido-NAD(+)</name>
        <dbReference type="ChEBI" id="CHEBI:58437"/>
        <note>ligand shared between two neighboring subunits</note>
    </ligand>
</feature>
<dbReference type="PANTHER" id="PTHR23090">
    <property type="entry name" value="NH 3 /GLUTAMINE-DEPENDENT NAD + SYNTHETASE"/>
    <property type="match status" value="1"/>
</dbReference>
<dbReference type="GO" id="GO:0008795">
    <property type="term" value="F:NAD+ synthase activity"/>
    <property type="evidence" value="ECO:0007669"/>
    <property type="project" value="UniProtKB-EC"/>
</dbReference>
<feature type="binding site" evidence="8">
    <location>
        <begin position="46"/>
        <end position="53"/>
    </location>
    <ligand>
        <name>ATP</name>
        <dbReference type="ChEBI" id="CHEBI:30616"/>
    </ligand>
</feature>
<dbReference type="EMBL" id="JBHUNF010000003">
    <property type="protein sequence ID" value="MFD2674816.1"/>
    <property type="molecule type" value="Genomic_DNA"/>
</dbReference>
<reference evidence="13" key="1">
    <citation type="journal article" date="2019" name="Int. J. Syst. Evol. Microbiol.">
        <title>The Global Catalogue of Microorganisms (GCM) 10K type strain sequencing project: providing services to taxonomists for standard genome sequencing and annotation.</title>
        <authorList>
            <consortium name="The Broad Institute Genomics Platform"/>
            <consortium name="The Broad Institute Genome Sequencing Center for Infectious Disease"/>
            <person name="Wu L."/>
            <person name="Ma J."/>
        </authorList>
    </citation>
    <scope>NUCLEOTIDE SEQUENCE [LARGE SCALE GENOMIC DNA]</scope>
    <source>
        <strain evidence="13">TISTR 1511</strain>
    </source>
</reference>
<feature type="binding site" evidence="8">
    <location>
        <position position="207"/>
    </location>
    <ligand>
        <name>ATP</name>
        <dbReference type="ChEBI" id="CHEBI:30616"/>
    </ligand>
</feature>
<comment type="subunit">
    <text evidence="8">Homodimer.</text>
</comment>
<evidence type="ECO:0000256" key="9">
    <source>
        <dbReference type="RuleBase" id="RU003811"/>
    </source>
</evidence>
<evidence type="ECO:0000256" key="5">
    <source>
        <dbReference type="ARBA" id="ARBA00022840"/>
    </source>
</evidence>
<keyword evidence="5 8" id="KW-0067">ATP-binding</keyword>
<feature type="binding site" evidence="8">
    <location>
        <position position="185"/>
    </location>
    <ligand>
        <name>ATP</name>
        <dbReference type="ChEBI" id="CHEBI:30616"/>
    </ligand>
</feature>
<comment type="catalytic activity">
    <reaction evidence="8 10">
        <text>deamido-NAD(+) + NH4(+) + ATP = AMP + diphosphate + NAD(+) + H(+)</text>
        <dbReference type="Rhea" id="RHEA:21188"/>
        <dbReference type="ChEBI" id="CHEBI:15378"/>
        <dbReference type="ChEBI" id="CHEBI:28938"/>
        <dbReference type="ChEBI" id="CHEBI:30616"/>
        <dbReference type="ChEBI" id="CHEBI:33019"/>
        <dbReference type="ChEBI" id="CHEBI:57540"/>
        <dbReference type="ChEBI" id="CHEBI:58437"/>
        <dbReference type="ChEBI" id="CHEBI:456215"/>
        <dbReference type="EC" id="6.3.1.5"/>
    </reaction>
</comment>
<dbReference type="NCBIfam" id="TIGR00552">
    <property type="entry name" value="nadE"/>
    <property type="match status" value="1"/>
</dbReference>
<dbReference type="EC" id="6.3.1.5" evidence="8 10"/>
<evidence type="ECO:0000256" key="7">
    <source>
        <dbReference type="ARBA" id="ARBA00023027"/>
    </source>
</evidence>
<dbReference type="HAMAP" id="MF_00193">
    <property type="entry name" value="NadE_ammonia_dep"/>
    <property type="match status" value="1"/>
</dbReference>
<dbReference type="CDD" id="cd00553">
    <property type="entry name" value="NAD_synthase"/>
    <property type="match status" value="1"/>
</dbReference>
<dbReference type="NCBIfam" id="NF001979">
    <property type="entry name" value="PRK00768.1"/>
    <property type="match status" value="1"/>
</dbReference>
<gene>
    <name evidence="8 12" type="primary">nadE</name>
    <name evidence="12" type="ORF">ACFSUQ_05820</name>
</gene>
<keyword evidence="4 8" id="KW-0547">Nucleotide-binding</keyword>
<evidence type="ECO:0000259" key="11">
    <source>
        <dbReference type="Pfam" id="PF02540"/>
    </source>
</evidence>
<comment type="pathway">
    <text evidence="8">Cofactor biosynthesis; NAD(+) biosynthesis; NAD(+) from deamido-NAD(+) (ammonia route): step 1/1.</text>
</comment>
<feature type="domain" description="NAD/GMP synthase" evidence="11">
    <location>
        <begin position="24"/>
        <end position="261"/>
    </location>
</feature>
<feature type="binding site" evidence="8">
    <location>
        <position position="52"/>
    </location>
    <ligand>
        <name>Mg(2+)</name>
        <dbReference type="ChEBI" id="CHEBI:18420"/>
    </ligand>
</feature>
<keyword evidence="2 8" id="KW-0436">Ligase</keyword>
<evidence type="ECO:0000256" key="10">
    <source>
        <dbReference type="RuleBase" id="RU003812"/>
    </source>
</evidence>
<comment type="similarity">
    <text evidence="1 8 9">Belongs to the NAD synthetase family.</text>
</comment>
<dbReference type="SUPFAM" id="SSF52402">
    <property type="entry name" value="Adenine nucleotide alpha hydrolases-like"/>
    <property type="match status" value="1"/>
</dbReference>
<organism evidence="12 13">
    <name type="scientific">Gulosibacter bifidus</name>
    <dbReference type="NCBI Taxonomy" id="272239"/>
    <lineage>
        <taxon>Bacteria</taxon>
        <taxon>Bacillati</taxon>
        <taxon>Actinomycetota</taxon>
        <taxon>Actinomycetes</taxon>
        <taxon>Micrococcales</taxon>
        <taxon>Microbacteriaceae</taxon>
        <taxon>Gulosibacter</taxon>
    </lineage>
</organism>
<proteinExistence type="inferred from homology"/>
<evidence type="ECO:0000313" key="13">
    <source>
        <dbReference type="Proteomes" id="UP001597453"/>
    </source>
</evidence>
<feature type="binding site" description="in other chain" evidence="8">
    <location>
        <position position="169"/>
    </location>
    <ligand>
        <name>deamido-NAD(+)</name>
        <dbReference type="ChEBI" id="CHEBI:58437"/>
        <note>ligand shared between two neighboring subunits</note>
    </ligand>
</feature>
<comment type="caution">
    <text evidence="12">The sequence shown here is derived from an EMBL/GenBank/DDBJ whole genome shotgun (WGS) entry which is preliminary data.</text>
</comment>
<protein>
    <recommendedName>
        <fullName evidence="8 10">NH(3)-dependent NAD(+) synthetase</fullName>
        <ecNumber evidence="8 10">6.3.1.5</ecNumber>
    </recommendedName>
</protein>
<name>A0ABW5RJF5_9MICO</name>
<feature type="binding site" evidence="8">
    <location>
        <position position="176"/>
    </location>
    <ligand>
        <name>deamido-NAD(+)</name>
        <dbReference type="ChEBI" id="CHEBI:58437"/>
        <note>ligand shared between two neighboring subunits</note>
    </ligand>
</feature>
<dbReference type="Proteomes" id="UP001597453">
    <property type="component" value="Unassembled WGS sequence"/>
</dbReference>
<keyword evidence="6 8" id="KW-0460">Magnesium</keyword>
<evidence type="ECO:0000256" key="2">
    <source>
        <dbReference type="ARBA" id="ARBA00022598"/>
    </source>
</evidence>
<feature type="binding site" description="in other chain" evidence="8">
    <location>
        <position position="136"/>
    </location>
    <ligand>
        <name>deamido-NAD(+)</name>
        <dbReference type="ChEBI" id="CHEBI:58437"/>
        <note>ligand shared between two neighboring subunits</note>
    </ligand>
</feature>
<accession>A0ABW5RJF5</accession>